<evidence type="ECO:0000313" key="3">
    <source>
        <dbReference type="Proteomes" id="UP001165584"/>
    </source>
</evidence>
<evidence type="ECO:0000256" key="1">
    <source>
        <dbReference type="SAM" id="SignalP"/>
    </source>
</evidence>
<dbReference type="RefSeq" id="WP_259505509.1">
    <property type="nucleotide sequence ID" value="NZ_JANLCM010000001.1"/>
</dbReference>
<dbReference type="PANTHER" id="PTHR30032:SF8">
    <property type="entry name" value="GERMINATION-SPECIFIC N-ACETYLMURAMOYL-L-ALANINE AMIDASE"/>
    <property type="match status" value="1"/>
</dbReference>
<sequence>MAALLVGLVAAGVLGGASAGAMPMDAGGPDGLPPAPPELGSITVSRIAGADRYEIAAEIAKRVSPAASNVVYVASGASFPDALSAGPAAAASFGPLLLVAPDFVPAAAAAALTRLDPLVVKVIGGTASVSQAVVDRVSSLVPRAHVTRIDGVDRYAVSRAVVDDAFTTVSGAAVATGRDFPDALSAGAVAGALGMPVLLVDGATPAADGLTTGLLRSLGVGVVTIVGGPLSVSTGVQNTILPEAWVPRISGANRYEVSLNITEFGGPDYSTVYLVTGANFPDALAGGVLAAKTSSPMFVVPTGCVPQGVLALLGKNAMKNVVLLGGTASLSPAVATLTACSF</sequence>
<feature type="signal peptide" evidence="1">
    <location>
        <begin position="1"/>
        <end position="19"/>
    </location>
</feature>
<feature type="chain" id="PRO_5046074629" evidence="1">
    <location>
        <begin position="20"/>
        <end position="342"/>
    </location>
</feature>
<dbReference type="EMBL" id="JANLCM010000001">
    <property type="protein sequence ID" value="MCS5717344.1"/>
    <property type="molecule type" value="Genomic_DNA"/>
</dbReference>
<dbReference type="InterPro" id="IPR051922">
    <property type="entry name" value="Bact_Sporulation_Assoc"/>
</dbReference>
<keyword evidence="3" id="KW-1185">Reference proteome</keyword>
<dbReference type="Pfam" id="PF04122">
    <property type="entry name" value="CW_binding_2"/>
    <property type="match status" value="3"/>
</dbReference>
<name>A0ABT2GM90_9MICO</name>
<dbReference type="InterPro" id="IPR007253">
    <property type="entry name" value="Cell_wall-bd_2"/>
</dbReference>
<dbReference type="Proteomes" id="UP001165584">
    <property type="component" value="Unassembled WGS sequence"/>
</dbReference>
<gene>
    <name evidence="2" type="ORF">N1027_04245</name>
</gene>
<evidence type="ECO:0000313" key="2">
    <source>
        <dbReference type="EMBL" id="MCS5717344.1"/>
    </source>
</evidence>
<accession>A0ABT2GM90</accession>
<protein>
    <submittedName>
        <fullName evidence="2">Cell wall-binding repeat-containing protein</fullName>
    </submittedName>
</protein>
<reference evidence="2" key="1">
    <citation type="submission" date="2022-08" db="EMBL/GenBank/DDBJ databases">
        <authorList>
            <person name="Deng Y."/>
            <person name="Han X.-F."/>
            <person name="Zhang Y.-Q."/>
        </authorList>
    </citation>
    <scope>NUCLEOTIDE SEQUENCE</scope>
    <source>
        <strain evidence="2">CPCC 205763</strain>
    </source>
</reference>
<proteinExistence type="predicted"/>
<organism evidence="2 3">
    <name type="scientific">Herbiconiux aconitum</name>
    <dbReference type="NCBI Taxonomy" id="2970913"/>
    <lineage>
        <taxon>Bacteria</taxon>
        <taxon>Bacillati</taxon>
        <taxon>Actinomycetota</taxon>
        <taxon>Actinomycetes</taxon>
        <taxon>Micrococcales</taxon>
        <taxon>Microbacteriaceae</taxon>
        <taxon>Herbiconiux</taxon>
    </lineage>
</organism>
<keyword evidence="1" id="KW-0732">Signal</keyword>
<dbReference type="PANTHER" id="PTHR30032">
    <property type="entry name" value="N-ACETYLMURAMOYL-L-ALANINE AMIDASE-RELATED"/>
    <property type="match status" value="1"/>
</dbReference>
<dbReference type="Gene3D" id="3.40.50.12090">
    <property type="match status" value="1"/>
</dbReference>
<comment type="caution">
    <text evidence="2">The sequence shown here is derived from an EMBL/GenBank/DDBJ whole genome shotgun (WGS) entry which is preliminary data.</text>
</comment>